<dbReference type="RefSeq" id="WP_165108119.1">
    <property type="nucleotide sequence ID" value="NZ_JAAKYA010000072.1"/>
</dbReference>
<dbReference type="InterPro" id="IPR020396">
    <property type="entry name" value="NADH_UbQ_OxRdtase_CS"/>
</dbReference>
<gene>
    <name evidence="3" type="primary">nuoC</name>
    <name evidence="7" type="ORF">G4L39_10705</name>
</gene>
<evidence type="ECO:0000259" key="6">
    <source>
        <dbReference type="Pfam" id="PF00329"/>
    </source>
</evidence>
<dbReference type="InterPro" id="IPR001268">
    <property type="entry name" value="NADH_UbQ_OxRdtase_30kDa_su"/>
</dbReference>
<keyword evidence="2 3" id="KW-0813">Transport</keyword>
<evidence type="ECO:0000256" key="4">
    <source>
        <dbReference type="RuleBase" id="RU003456"/>
    </source>
</evidence>
<evidence type="ECO:0000313" key="7">
    <source>
        <dbReference type="EMBL" id="NGO39859.1"/>
    </source>
</evidence>
<keyword evidence="3" id="KW-0472">Membrane</keyword>
<comment type="subcellular location">
    <subcellularLocation>
        <location evidence="3">Cell membrane</location>
        <topology evidence="3">Peripheral membrane protein</topology>
        <orientation evidence="3">Cytoplasmic side</orientation>
    </subcellularLocation>
</comment>
<dbReference type="GO" id="GO:0048038">
    <property type="term" value="F:quinone binding"/>
    <property type="evidence" value="ECO:0007669"/>
    <property type="project" value="UniProtKB-KW"/>
</dbReference>
<dbReference type="Proteomes" id="UP000477311">
    <property type="component" value="Unassembled WGS sequence"/>
</dbReference>
<comment type="subunit">
    <text evidence="3">NDH-1 is composed of 14 different subunits. Subunits NuoB, C, D, E, F, and G constitute the peripheral sector of the complex.</text>
</comment>
<organism evidence="7 8">
    <name type="scientific">Limisphaera ngatamarikiensis</name>
    <dbReference type="NCBI Taxonomy" id="1324935"/>
    <lineage>
        <taxon>Bacteria</taxon>
        <taxon>Pseudomonadati</taxon>
        <taxon>Verrucomicrobiota</taxon>
        <taxon>Verrucomicrobiia</taxon>
        <taxon>Limisphaerales</taxon>
        <taxon>Limisphaeraceae</taxon>
        <taxon>Limisphaera</taxon>
    </lineage>
</organism>
<feature type="domain" description="NADH:ubiquinone oxidoreductase 30kDa subunit" evidence="6">
    <location>
        <begin position="35"/>
        <end position="182"/>
    </location>
</feature>
<keyword evidence="3" id="KW-0830">Ubiquinone</keyword>
<dbReference type="PANTHER" id="PTHR10884">
    <property type="entry name" value="NADH DEHYDROGENASE UBIQUINONE IRON-SULFUR PROTEIN 3"/>
    <property type="match status" value="1"/>
</dbReference>
<comment type="caution">
    <text evidence="7">The sequence shown here is derived from an EMBL/GenBank/DDBJ whole genome shotgun (WGS) entry which is preliminary data.</text>
</comment>
<comment type="similarity">
    <text evidence="1 3 4">Belongs to the complex I 30 kDa subunit family.</text>
</comment>
<dbReference type="EMBL" id="JAAKYA010000072">
    <property type="protein sequence ID" value="NGO39859.1"/>
    <property type="molecule type" value="Genomic_DNA"/>
</dbReference>
<comment type="catalytic activity">
    <reaction evidence="3 5">
        <text>a quinone + NADH + 5 H(+)(in) = a quinol + NAD(+) + 4 H(+)(out)</text>
        <dbReference type="Rhea" id="RHEA:57888"/>
        <dbReference type="ChEBI" id="CHEBI:15378"/>
        <dbReference type="ChEBI" id="CHEBI:24646"/>
        <dbReference type="ChEBI" id="CHEBI:57540"/>
        <dbReference type="ChEBI" id="CHEBI:57945"/>
        <dbReference type="ChEBI" id="CHEBI:132124"/>
    </reaction>
</comment>
<evidence type="ECO:0000256" key="3">
    <source>
        <dbReference type="HAMAP-Rule" id="MF_01357"/>
    </source>
</evidence>
<accession>A0A6M1RQM1</accession>
<evidence type="ECO:0000256" key="2">
    <source>
        <dbReference type="ARBA" id="ARBA00022448"/>
    </source>
</evidence>
<keyword evidence="3 5" id="KW-0874">Quinone</keyword>
<evidence type="ECO:0000256" key="1">
    <source>
        <dbReference type="ARBA" id="ARBA00007569"/>
    </source>
</evidence>
<keyword evidence="3" id="KW-1003">Cell membrane</keyword>
<keyword evidence="3 4" id="KW-1278">Translocase</keyword>
<dbReference type="PROSITE" id="PS00542">
    <property type="entry name" value="COMPLEX1_30K"/>
    <property type="match status" value="1"/>
</dbReference>
<dbReference type="AlphaFoldDB" id="A0A6M1RQM1"/>
<dbReference type="PANTHER" id="PTHR10884:SF14">
    <property type="entry name" value="NADH DEHYDROGENASE [UBIQUINONE] IRON-SULFUR PROTEIN 3, MITOCHONDRIAL"/>
    <property type="match status" value="1"/>
</dbReference>
<evidence type="ECO:0000256" key="5">
    <source>
        <dbReference type="RuleBase" id="RU003582"/>
    </source>
</evidence>
<dbReference type="GO" id="GO:0008137">
    <property type="term" value="F:NADH dehydrogenase (ubiquinone) activity"/>
    <property type="evidence" value="ECO:0007669"/>
    <property type="project" value="InterPro"/>
</dbReference>
<dbReference type="InterPro" id="IPR037232">
    <property type="entry name" value="NADH_quin_OxRdtase_su_C/D-like"/>
</dbReference>
<sequence>MEPLESIRDRILQAVPGARIELVPNPSPSGQHSLLVDAEHALAVARFLRDDPQLRFDYCSNVTGVDWLDTEVEEKVRTKVRVDGEEREVEETRKSIRPGYLEVVYHLYSVGLRHGPLVLRMRTGNRTDQVHLPSLTPVWRSCEFQEREVFDLFGVIFDGHPDLRRILMWDGFEDHPMRKDYVEPDDYEYEPTPHGTVAEKARRWLETGGQAPSAGPAAS</sequence>
<evidence type="ECO:0000313" key="8">
    <source>
        <dbReference type="Proteomes" id="UP000477311"/>
    </source>
</evidence>
<name>A0A6M1RQM1_9BACT</name>
<reference evidence="7 8" key="1">
    <citation type="submission" date="2020-02" db="EMBL/GenBank/DDBJ databases">
        <title>Draft genome sequence of Limisphaera ngatamarikiensis NGM72.4T, a thermophilic Verrucomicrobia grouped in subdivision 3.</title>
        <authorList>
            <person name="Carere C.R."/>
            <person name="Steen J."/>
            <person name="Hugenholtz P."/>
            <person name="Stott M.B."/>
        </authorList>
    </citation>
    <scope>NUCLEOTIDE SEQUENCE [LARGE SCALE GENOMIC DNA]</scope>
    <source>
        <strain evidence="7 8">NGM72.4</strain>
    </source>
</reference>
<dbReference type="Gene3D" id="3.30.460.80">
    <property type="entry name" value="NADH:ubiquinone oxidoreductase, 30kDa subunit"/>
    <property type="match status" value="1"/>
</dbReference>
<keyword evidence="8" id="KW-1185">Reference proteome</keyword>
<comment type="function">
    <text evidence="3">NDH-1 shuttles electrons from NADH, via FMN and iron-sulfur (Fe-S) centers, to quinones in the respiratory chain. The immediate electron acceptor for the enzyme in this species is believed to be ubiquinone. Couples the redox reaction to proton translocation (for every two electrons transferred, four hydrogen ions are translocated across the cytoplasmic membrane), and thus conserves the redox energy in a proton gradient.</text>
</comment>
<dbReference type="GO" id="GO:0050136">
    <property type="term" value="F:NADH dehydrogenase (quinone) (non-electrogenic) activity"/>
    <property type="evidence" value="ECO:0007669"/>
    <property type="project" value="UniProtKB-UniRule"/>
</dbReference>
<protein>
    <recommendedName>
        <fullName evidence="3">NADH-quinone oxidoreductase subunit C</fullName>
        <ecNumber evidence="3">7.1.1.-</ecNumber>
    </recommendedName>
    <alternativeName>
        <fullName evidence="3">NADH dehydrogenase I subunit C</fullName>
    </alternativeName>
    <alternativeName>
        <fullName evidence="3">NDH-1 subunit C</fullName>
    </alternativeName>
</protein>
<keyword evidence="3 4" id="KW-0520">NAD</keyword>
<dbReference type="GO" id="GO:0005886">
    <property type="term" value="C:plasma membrane"/>
    <property type="evidence" value="ECO:0007669"/>
    <property type="project" value="UniProtKB-SubCell"/>
</dbReference>
<dbReference type="EC" id="7.1.1.-" evidence="3"/>
<dbReference type="InterPro" id="IPR010218">
    <property type="entry name" value="NADH_DH_suC"/>
</dbReference>
<dbReference type="SUPFAM" id="SSF143243">
    <property type="entry name" value="Nqo5-like"/>
    <property type="match status" value="1"/>
</dbReference>
<dbReference type="HAMAP" id="MF_01357">
    <property type="entry name" value="NDH1_NuoC"/>
    <property type="match status" value="1"/>
</dbReference>
<dbReference type="Pfam" id="PF00329">
    <property type="entry name" value="Complex1_30kDa"/>
    <property type="match status" value="1"/>
</dbReference>
<proteinExistence type="inferred from homology"/>